<accession>A0A7R8ULG5</accession>
<dbReference type="Pfam" id="PF00078">
    <property type="entry name" value="RVT_1"/>
    <property type="match status" value="1"/>
</dbReference>
<dbReference type="PANTHER" id="PTHR21301:SF10">
    <property type="entry name" value="REVERSE TRANSCRIPTASE DOMAIN-CONTAINING PROTEIN"/>
    <property type="match status" value="1"/>
</dbReference>
<dbReference type="EMBL" id="LR899010">
    <property type="protein sequence ID" value="CAD7082834.1"/>
    <property type="molecule type" value="Genomic_DNA"/>
</dbReference>
<reference evidence="2 3" key="1">
    <citation type="submission" date="2020-11" db="EMBL/GenBank/DDBJ databases">
        <authorList>
            <person name="Wallbank WR R."/>
            <person name="Pardo Diaz C."/>
            <person name="Kozak K."/>
            <person name="Martin S."/>
            <person name="Jiggins C."/>
            <person name="Moest M."/>
            <person name="Warren A I."/>
            <person name="Generalovic N T."/>
            <person name="Byers J.R.P. K."/>
            <person name="Montejo-Kovacevich G."/>
            <person name="Yen C E."/>
        </authorList>
    </citation>
    <scope>NUCLEOTIDE SEQUENCE [LARGE SCALE GENOMIC DNA]</scope>
</reference>
<gene>
    <name evidence="2" type="ORF">HERILL_LOCUS5839</name>
</gene>
<name>A0A7R8ULG5_HERIL</name>
<dbReference type="AlphaFoldDB" id="A0A7R8ULG5"/>
<sequence>MEPYYSSNTPSKTKRWYSHEIQNAFVNLTHKDVPKEIRALLSFGPNFAPELPEDNIGDINDIISLAIGDSTNFMDPPSYYTLGDKIEKLNSLLSYLENKPPVSKDIKHEYYVEYINKARAKLEKFIQKNPNLLIMNADKGNITILIDKTTYLRKIDEFLNTGINKGTFIKHNESFLGQRLKALIKNKIRNNTSVIQNYETTKKAFLKLTRDSHKKILPYKQHMDRRKDIILRTKELYRNSLMLRNLLKNTINIDTTNIPRMYGLIKIHKTNHPLRPIVDTRNSIVGPIASFISKILTPYENNFFNIKNTDNLIGKLSRLNLEEFYNKDSIILASLDVKDMFTNILTVAANNFVITKFRKSIEKRWHIKADELKNIMLFTMKELNFFQRNGQIFKQTGGLAMGSPLAPIMADLYMDHLFETCMKEMMNYGVVWIHKYVDDILIISTKYGITRSKELLENTAREEKTIFQDPGTIEFTIEYEDIHRSLSFLDVTLTRSLSYKIILNAYQKDIASDRLLHHKSNHPHILKQNVAIQFIKRKILATHPGFLEYTLKKTYRILKANGYPLRYIKNCMIKSLTGIATTKYWPNMDNINILEHRKSILSDIADHNRPIRFTEMTNKVLTKKPPKRLLLQAEREYIISKIDDENLWREQEMDNYTIDSNRTLRIIRDYLKHQDDINDGTPTYKPTLGVRNDTPKRWLSIPYLGQNSFTIRNILNRYKNRNNISFHIPDNNRKRIYTHSKDKISKLKIWNIIANIDCNTCNHTYIVLIKGNMSSLQQRRLKRRNIRINNYLQNNFLTDILKTSQEEGLIQILKDQNPTTSPPSNTTDEQYEEIYKIFAKLAQKAVFNDNKKIMQRIGTSIWGTIQPIPPLKLIPWRGFNLDVPDSDVIYKLDFNINDSYIDNVSIHVKRSLDTLIEGSDIFSNKHLKNHFRIYEKYNDVLEYSSNTNIKIILDKYHAETSRQLMDVIYINSDDDEDLDAIPNPDNMIDLDKFTLIKFTLEHPKIYVPVDGVLKEIKETIKREQRSKTSTFCRRCEIQTANDLGNNAHLTISRITITEEEREHMLRSIEKAKKLLRIYILEKQNFFPSNIVGKRLTEIFIDSIIRESKPTLEKYGTELIIAKDNGVLLLVKKGKKNRTKTIESFLNHKATEYIEKWQEEDNEKVIYEEFSEKRGYNKFQATTLNNHNAIEFDNTIIVVGKRNFHKVGLTEIPEFRKVTMTQLKERTDQHFWVCLLRDRMKEVFLKKAKIVAKRANEIKTIINENQLIL</sequence>
<organism evidence="2 3">
    <name type="scientific">Hermetia illucens</name>
    <name type="common">Black soldier fly</name>
    <dbReference type="NCBI Taxonomy" id="343691"/>
    <lineage>
        <taxon>Eukaryota</taxon>
        <taxon>Metazoa</taxon>
        <taxon>Ecdysozoa</taxon>
        <taxon>Arthropoda</taxon>
        <taxon>Hexapoda</taxon>
        <taxon>Insecta</taxon>
        <taxon>Pterygota</taxon>
        <taxon>Neoptera</taxon>
        <taxon>Endopterygota</taxon>
        <taxon>Diptera</taxon>
        <taxon>Brachycera</taxon>
        <taxon>Stratiomyomorpha</taxon>
        <taxon>Stratiomyidae</taxon>
        <taxon>Hermetiinae</taxon>
        <taxon>Hermetia</taxon>
    </lineage>
</organism>
<dbReference type="Proteomes" id="UP000594454">
    <property type="component" value="Chromosome 2"/>
</dbReference>
<evidence type="ECO:0000313" key="2">
    <source>
        <dbReference type="EMBL" id="CAD7082834.1"/>
    </source>
</evidence>
<dbReference type="OrthoDB" id="6782675at2759"/>
<feature type="domain" description="Reverse transcriptase" evidence="1">
    <location>
        <begin position="248"/>
        <end position="493"/>
    </location>
</feature>
<dbReference type="PROSITE" id="PS50878">
    <property type="entry name" value="RT_POL"/>
    <property type="match status" value="1"/>
</dbReference>
<dbReference type="Pfam" id="PF26215">
    <property type="entry name" value="HTH_animal"/>
    <property type="match status" value="1"/>
</dbReference>
<evidence type="ECO:0000259" key="1">
    <source>
        <dbReference type="PROSITE" id="PS50878"/>
    </source>
</evidence>
<dbReference type="InterPro" id="IPR058912">
    <property type="entry name" value="HTH_animal"/>
</dbReference>
<dbReference type="CDD" id="cd00304">
    <property type="entry name" value="RT_like"/>
    <property type="match status" value="1"/>
</dbReference>
<protein>
    <recommendedName>
        <fullName evidence="1">Reverse transcriptase domain-containing protein</fullName>
    </recommendedName>
</protein>
<dbReference type="InterPro" id="IPR000477">
    <property type="entry name" value="RT_dom"/>
</dbReference>
<keyword evidence="3" id="KW-1185">Reference proteome</keyword>
<dbReference type="PANTHER" id="PTHR21301">
    <property type="entry name" value="REVERSE TRANSCRIPTASE"/>
    <property type="match status" value="1"/>
</dbReference>
<proteinExistence type="predicted"/>
<dbReference type="InParanoid" id="A0A7R8ULG5"/>
<evidence type="ECO:0000313" key="3">
    <source>
        <dbReference type="Proteomes" id="UP000594454"/>
    </source>
</evidence>